<comment type="caution">
    <text evidence="1">The sequence shown here is derived from an EMBL/GenBank/DDBJ whole genome shotgun (WGS) entry which is preliminary data.</text>
</comment>
<evidence type="ECO:0008006" key="3">
    <source>
        <dbReference type="Google" id="ProtNLM"/>
    </source>
</evidence>
<gene>
    <name evidence="1" type="ORF">MKW94_008241</name>
</gene>
<dbReference type="AlphaFoldDB" id="A0AA41UWE5"/>
<protein>
    <recommendedName>
        <fullName evidence="3">PLATZ transcription factor family protein</fullName>
    </recommendedName>
</protein>
<dbReference type="EMBL" id="JAJJMA010009583">
    <property type="protein sequence ID" value="MCL7022277.1"/>
    <property type="molecule type" value="Genomic_DNA"/>
</dbReference>
<evidence type="ECO:0000313" key="2">
    <source>
        <dbReference type="Proteomes" id="UP001177140"/>
    </source>
</evidence>
<organism evidence="1 2">
    <name type="scientific">Papaver nudicaule</name>
    <name type="common">Iceland poppy</name>
    <dbReference type="NCBI Taxonomy" id="74823"/>
    <lineage>
        <taxon>Eukaryota</taxon>
        <taxon>Viridiplantae</taxon>
        <taxon>Streptophyta</taxon>
        <taxon>Embryophyta</taxon>
        <taxon>Tracheophyta</taxon>
        <taxon>Spermatophyta</taxon>
        <taxon>Magnoliopsida</taxon>
        <taxon>Ranunculales</taxon>
        <taxon>Papaveraceae</taxon>
        <taxon>Papaveroideae</taxon>
        <taxon>Papaver</taxon>
    </lineage>
</organism>
<reference evidence="1" key="1">
    <citation type="submission" date="2022-03" db="EMBL/GenBank/DDBJ databases">
        <title>A functionally conserved STORR gene fusion in Papaver species that diverged 16.8 million years ago.</title>
        <authorList>
            <person name="Catania T."/>
        </authorList>
    </citation>
    <scope>NUCLEOTIDE SEQUENCE</scope>
    <source>
        <strain evidence="1">S-191538</strain>
    </source>
</reference>
<proteinExistence type="predicted"/>
<evidence type="ECO:0000313" key="1">
    <source>
        <dbReference type="EMBL" id="MCL7022277.1"/>
    </source>
</evidence>
<dbReference type="Pfam" id="PF04640">
    <property type="entry name" value="PLATZ"/>
    <property type="match status" value="1"/>
</dbReference>
<sequence length="215" mass="24898">MVGPMKEKNDSSLGTTPEWLRPLLKAKYFKSCRDHRGKADLNKNSECNFFCLDCISAPICSYCLIHHTQHRILRIRRSWYHNVVRFNEVEKHIDISGVQHYVNNNSKIVFLNPRPLSRPMCKGVVCEICARSLLDSFRFCSLGCKLEGMKRVDQKLTFTFGIKYNRDAEQKKQCKNRSIDNISSDGCNHYGEDGVKDTPSIYSHRRKGIPHRAPF</sequence>
<keyword evidence="2" id="KW-1185">Reference proteome</keyword>
<dbReference type="Proteomes" id="UP001177140">
    <property type="component" value="Unassembled WGS sequence"/>
</dbReference>
<dbReference type="PANTHER" id="PTHR31065">
    <property type="entry name" value="PLATZ TRANSCRIPTION FACTOR FAMILY PROTEIN"/>
    <property type="match status" value="1"/>
</dbReference>
<accession>A0AA41UWE5</accession>
<name>A0AA41UWE5_PAPNU</name>
<dbReference type="PANTHER" id="PTHR31065:SF35">
    <property type="entry name" value="PLATZ TRANSCRIPTION FACTOR FAMILY PROTEIN"/>
    <property type="match status" value="1"/>
</dbReference>
<dbReference type="InterPro" id="IPR006734">
    <property type="entry name" value="PLATZ"/>
</dbReference>